<dbReference type="PANTHER" id="PTHR37464:SF1">
    <property type="entry name" value="BLL2463 PROTEIN"/>
    <property type="match status" value="1"/>
</dbReference>
<evidence type="ECO:0000313" key="4">
    <source>
        <dbReference type="Proteomes" id="UP000249248"/>
    </source>
</evidence>
<dbReference type="Pfam" id="PF07584">
    <property type="entry name" value="BatA"/>
    <property type="match status" value="1"/>
</dbReference>
<gene>
    <name evidence="3" type="ORF">DNU06_04690</name>
</gene>
<dbReference type="OrthoDB" id="9810200at2"/>
<dbReference type="RefSeq" id="WP_111062070.1">
    <property type="nucleotide sequence ID" value="NZ_JBHUCU010000002.1"/>
</dbReference>
<feature type="transmembrane region" description="Helical" evidence="1">
    <location>
        <begin position="657"/>
        <end position="680"/>
    </location>
</feature>
<name>A0A2W1N074_9FLAO</name>
<dbReference type="AlphaFoldDB" id="A0A2W1N074"/>
<sequence>MNFVYPNFLWALLLLAIPVIIHLFNFRRYQTVYFSKVDLLNEAIEDSKSGNKLKHLLILFSRLLAIAALVFAFAQPFIPTADNINTETVSSIFIDNSFSMQAQGQDGDLLNEVKNKAIDLVASFEENEKIVLLTSELLAKDQRFYTKSEITERIKEIKLSPAATPLLNILNISNDLLNKSAENQQKRLFLFSDFQTSTSDLSKLSPSNTSLYFYQPEAEIQGNIFIDSIWFESPVQSINLPITLAFRIKNISNKPLDNLTLTININGKDKGVKTVKVGANSFVEETINYNHLTAGIKKGEIKIKTNQLFFDDQFYFTYTIQNQTNILIVNEGENNPQTFEKLYAVNPFYQHTSIQIGQLKQSDFEDKALVIFNNINDLTSGAVFLINENLKKGATVVMIPGAKANLKAWNSFLTTQNQPTLRSQSTGGVRTLNYFNDKDPLFTGVFEKSPKNYAKASIKSYFPLLVNSNQNFISLFGFNENNPFLTYSKTKNGGRLFLQAAPLLADFSNFDKQALFAATFLRIAETATFKKDLFYTIGKGGAYLLKEKSKEKSPIHLINPLFKTDLIPPIVNESNSQIVLFDQLNGELKQAGFYELTDQISFKDALAFNFDRTESIIESIPKVELIGIFKDAGWNQVQELLLNQKGKIEIENIKPKAYWRLFLFLALLFLAIEIALIKFWKTT</sequence>
<comment type="caution">
    <text evidence="3">The sequence shown here is derived from an EMBL/GenBank/DDBJ whole genome shotgun (WGS) entry which is preliminary data.</text>
</comment>
<dbReference type="InterPro" id="IPR011933">
    <property type="entry name" value="Double_TM_dom"/>
</dbReference>
<feature type="transmembrane region" description="Helical" evidence="1">
    <location>
        <begin position="56"/>
        <end position="78"/>
    </location>
</feature>
<dbReference type="SUPFAM" id="SSF53300">
    <property type="entry name" value="vWA-like"/>
    <property type="match status" value="1"/>
</dbReference>
<keyword evidence="4" id="KW-1185">Reference proteome</keyword>
<evidence type="ECO:0000259" key="2">
    <source>
        <dbReference type="Pfam" id="PF07584"/>
    </source>
</evidence>
<dbReference type="Proteomes" id="UP000249248">
    <property type="component" value="Unassembled WGS sequence"/>
</dbReference>
<feature type="domain" description="Aerotolerance regulator N-terminal" evidence="2">
    <location>
        <begin position="1"/>
        <end position="76"/>
    </location>
</feature>
<dbReference type="NCBIfam" id="TIGR02226">
    <property type="entry name" value="two_anch"/>
    <property type="match status" value="1"/>
</dbReference>
<dbReference type="PANTHER" id="PTHR37464">
    <property type="entry name" value="BLL2463 PROTEIN"/>
    <property type="match status" value="1"/>
</dbReference>
<proteinExistence type="predicted"/>
<dbReference type="EMBL" id="QKSB01000002">
    <property type="protein sequence ID" value="PZE17919.1"/>
    <property type="molecule type" value="Genomic_DNA"/>
</dbReference>
<evidence type="ECO:0000256" key="1">
    <source>
        <dbReference type="SAM" id="Phobius"/>
    </source>
</evidence>
<protein>
    <recommendedName>
        <fullName evidence="2">Aerotolerance regulator N-terminal domain-containing protein</fullName>
    </recommendedName>
</protein>
<keyword evidence="1" id="KW-0472">Membrane</keyword>
<dbReference type="InterPro" id="IPR036465">
    <property type="entry name" value="vWFA_dom_sf"/>
</dbReference>
<keyword evidence="1" id="KW-1133">Transmembrane helix</keyword>
<organism evidence="3 4">
    <name type="scientific">Putridiphycobacter roseus</name>
    <dbReference type="NCBI Taxonomy" id="2219161"/>
    <lineage>
        <taxon>Bacteria</taxon>
        <taxon>Pseudomonadati</taxon>
        <taxon>Bacteroidota</taxon>
        <taxon>Flavobacteriia</taxon>
        <taxon>Flavobacteriales</taxon>
        <taxon>Crocinitomicaceae</taxon>
        <taxon>Putridiphycobacter</taxon>
    </lineage>
</organism>
<feature type="transmembrane region" description="Helical" evidence="1">
    <location>
        <begin position="6"/>
        <end position="26"/>
    </location>
</feature>
<evidence type="ECO:0000313" key="3">
    <source>
        <dbReference type="EMBL" id="PZE17919.1"/>
    </source>
</evidence>
<dbReference type="InterPro" id="IPR024163">
    <property type="entry name" value="Aerotolerance_reg_N"/>
</dbReference>
<reference evidence="3 4" key="1">
    <citation type="submission" date="2018-06" db="EMBL/GenBank/DDBJ databases">
        <title>The draft genome sequence of Crocinitomix sp. SM1701.</title>
        <authorList>
            <person name="Zhang X."/>
        </authorList>
    </citation>
    <scope>NUCLEOTIDE SEQUENCE [LARGE SCALE GENOMIC DNA]</scope>
    <source>
        <strain evidence="3 4">SM1701</strain>
    </source>
</reference>
<keyword evidence="1" id="KW-0812">Transmembrane</keyword>
<accession>A0A2W1N074</accession>